<organism evidence="2 3">
    <name type="scientific">Canna indica</name>
    <name type="common">Indian-shot</name>
    <dbReference type="NCBI Taxonomy" id="4628"/>
    <lineage>
        <taxon>Eukaryota</taxon>
        <taxon>Viridiplantae</taxon>
        <taxon>Streptophyta</taxon>
        <taxon>Embryophyta</taxon>
        <taxon>Tracheophyta</taxon>
        <taxon>Spermatophyta</taxon>
        <taxon>Magnoliopsida</taxon>
        <taxon>Liliopsida</taxon>
        <taxon>Zingiberales</taxon>
        <taxon>Cannaceae</taxon>
        <taxon>Canna</taxon>
    </lineage>
</organism>
<reference evidence="2 3" key="1">
    <citation type="submission" date="2023-10" db="EMBL/GenBank/DDBJ databases">
        <title>Chromosome-scale genome assembly provides insights into flower coloration mechanisms of Canna indica.</title>
        <authorList>
            <person name="Li C."/>
        </authorList>
    </citation>
    <scope>NUCLEOTIDE SEQUENCE [LARGE SCALE GENOMIC DNA]</scope>
    <source>
        <tissue evidence="2">Flower</tissue>
    </source>
</reference>
<evidence type="ECO:0000313" key="3">
    <source>
        <dbReference type="Proteomes" id="UP001327560"/>
    </source>
</evidence>
<sequence length="206" mass="23270">MNCPFPVGLNAARLNGGSPSPLNRLRHGVNHGKKSLIGKFLGKPPPLDFVKCWVSRIWSTFGFQSVLDLDEGFFIFHFDSIDSANRALTEGPWIYRGDVLRLMPWEPLFCRWEEMFTTSPVWIRLQSLPLELWHYDSIVVIAQSFGKMTPPLPLLVVLGYNSKGVTLVGKALVVRALLRFLDEVVLGLMEISIFPWTAIVGEEELT</sequence>
<dbReference type="InterPro" id="IPR025558">
    <property type="entry name" value="DUF4283"/>
</dbReference>
<dbReference type="Pfam" id="PF14111">
    <property type="entry name" value="DUF4283"/>
    <property type="match status" value="1"/>
</dbReference>
<dbReference type="AlphaFoldDB" id="A0AAQ3JNS9"/>
<dbReference type="PANTHER" id="PTHR31286:SF99">
    <property type="entry name" value="DUF4283 DOMAIN-CONTAINING PROTEIN"/>
    <property type="match status" value="1"/>
</dbReference>
<dbReference type="Proteomes" id="UP001327560">
    <property type="component" value="Chromosome 1"/>
</dbReference>
<protein>
    <recommendedName>
        <fullName evidence="1">DUF4283 domain-containing protein</fullName>
    </recommendedName>
</protein>
<dbReference type="PANTHER" id="PTHR31286">
    <property type="entry name" value="GLYCINE-RICH CELL WALL STRUCTURAL PROTEIN 1.8-LIKE"/>
    <property type="match status" value="1"/>
</dbReference>
<keyword evidence="3" id="KW-1185">Reference proteome</keyword>
<accession>A0AAQ3JNS9</accession>
<feature type="domain" description="DUF4283" evidence="1">
    <location>
        <begin position="33"/>
        <end position="109"/>
    </location>
</feature>
<gene>
    <name evidence="2" type="ORF">Cni_G01941</name>
</gene>
<dbReference type="InterPro" id="IPR040256">
    <property type="entry name" value="At4g02000-like"/>
</dbReference>
<proteinExistence type="predicted"/>
<evidence type="ECO:0000259" key="1">
    <source>
        <dbReference type="Pfam" id="PF14111"/>
    </source>
</evidence>
<name>A0AAQ3JNS9_9LILI</name>
<dbReference type="EMBL" id="CP136890">
    <property type="protein sequence ID" value="WOK93246.1"/>
    <property type="molecule type" value="Genomic_DNA"/>
</dbReference>
<evidence type="ECO:0000313" key="2">
    <source>
        <dbReference type="EMBL" id="WOK93246.1"/>
    </source>
</evidence>